<evidence type="ECO:0000256" key="1">
    <source>
        <dbReference type="SAM" id="MobiDB-lite"/>
    </source>
</evidence>
<reference evidence="3" key="1">
    <citation type="submission" date="2014-07" db="EMBL/GenBank/DDBJ databases">
        <title>Identification of a novel salt tolerance gene in wild soybean by whole-genome sequencing.</title>
        <authorList>
            <person name="Lam H.-M."/>
            <person name="Qi X."/>
            <person name="Li M.-W."/>
            <person name="Liu X."/>
            <person name="Xie M."/>
            <person name="Ni M."/>
            <person name="Xu X."/>
        </authorList>
    </citation>
    <scope>NUCLEOTIDE SEQUENCE [LARGE SCALE GENOMIC DNA]</scope>
    <source>
        <tissue evidence="3">Root</tissue>
    </source>
</reference>
<dbReference type="Proteomes" id="UP000289340">
    <property type="component" value="Chromosome 5"/>
</dbReference>
<dbReference type="AlphaFoldDB" id="A0A0B2PZM2"/>
<dbReference type="Pfam" id="PF03140">
    <property type="entry name" value="DUF247"/>
    <property type="match status" value="1"/>
</dbReference>
<proteinExistence type="predicted"/>
<keyword evidence="5" id="KW-1185">Reference proteome</keyword>
<keyword evidence="2" id="KW-1133">Transmembrane helix</keyword>
<keyword evidence="2" id="KW-0812">Transmembrane</keyword>
<protein>
    <submittedName>
        <fullName evidence="3">UPF0481 protein</fullName>
    </submittedName>
</protein>
<organism evidence="3">
    <name type="scientific">Glycine soja</name>
    <name type="common">Wild soybean</name>
    <dbReference type="NCBI Taxonomy" id="3848"/>
    <lineage>
        <taxon>Eukaryota</taxon>
        <taxon>Viridiplantae</taxon>
        <taxon>Streptophyta</taxon>
        <taxon>Embryophyta</taxon>
        <taxon>Tracheophyta</taxon>
        <taxon>Spermatophyta</taxon>
        <taxon>Magnoliopsida</taxon>
        <taxon>eudicotyledons</taxon>
        <taxon>Gunneridae</taxon>
        <taxon>Pentapetalae</taxon>
        <taxon>rosids</taxon>
        <taxon>fabids</taxon>
        <taxon>Fabales</taxon>
        <taxon>Fabaceae</taxon>
        <taxon>Papilionoideae</taxon>
        <taxon>50 kb inversion clade</taxon>
        <taxon>NPAAA clade</taxon>
        <taxon>indigoferoid/millettioid clade</taxon>
        <taxon>Phaseoleae</taxon>
        <taxon>Glycine</taxon>
        <taxon>Glycine subgen. Soja</taxon>
    </lineage>
</organism>
<feature type="transmembrane region" description="Helical" evidence="2">
    <location>
        <begin position="449"/>
        <end position="472"/>
    </location>
</feature>
<feature type="region of interest" description="Disordered" evidence="1">
    <location>
        <begin position="261"/>
        <end position="288"/>
    </location>
</feature>
<evidence type="ECO:0000313" key="5">
    <source>
        <dbReference type="Proteomes" id="UP000289340"/>
    </source>
</evidence>
<dbReference type="PANTHER" id="PTHR31549:SF191">
    <property type="entry name" value="DUF247 DOMAIN PROTEIN"/>
    <property type="match status" value="1"/>
</dbReference>
<evidence type="ECO:0000313" key="3">
    <source>
        <dbReference type="EMBL" id="KHN13183.1"/>
    </source>
</evidence>
<name>A0A0B2PZM2_GLYSO</name>
<dbReference type="Proteomes" id="UP000053555">
    <property type="component" value="Unassembled WGS sequence"/>
</dbReference>
<dbReference type="InterPro" id="IPR004158">
    <property type="entry name" value="DUF247_pln"/>
</dbReference>
<feature type="compositionally biased region" description="Basic and acidic residues" evidence="1">
    <location>
        <begin position="261"/>
        <end position="277"/>
    </location>
</feature>
<evidence type="ECO:0000256" key="2">
    <source>
        <dbReference type="SAM" id="Phobius"/>
    </source>
</evidence>
<evidence type="ECO:0000313" key="4">
    <source>
        <dbReference type="EMBL" id="RZC11453.1"/>
    </source>
</evidence>
<dbReference type="EMBL" id="KN662754">
    <property type="protein sequence ID" value="KHN13183.1"/>
    <property type="molecule type" value="Genomic_DNA"/>
</dbReference>
<reference evidence="4 5" key="2">
    <citation type="submission" date="2018-09" db="EMBL/GenBank/DDBJ databases">
        <title>A high-quality reference genome of wild soybean provides a powerful tool to mine soybean genomes.</title>
        <authorList>
            <person name="Xie M."/>
            <person name="Chung C.Y.L."/>
            <person name="Li M.-W."/>
            <person name="Wong F.-L."/>
            <person name="Chan T.-F."/>
            <person name="Lam H.-M."/>
        </authorList>
    </citation>
    <scope>NUCLEOTIDE SEQUENCE [LARGE SCALE GENOMIC DNA]</scope>
    <source>
        <strain evidence="5">cv. W05</strain>
        <tissue evidence="4">Hypocotyl of etiolated seedlings</tissue>
    </source>
</reference>
<keyword evidence="2" id="KW-0472">Membrane</keyword>
<dbReference type="PANTHER" id="PTHR31549">
    <property type="entry name" value="PROTEIN, PUTATIVE (DUF247)-RELATED-RELATED"/>
    <property type="match status" value="1"/>
</dbReference>
<sequence length="478" mass="55091">MTETPHLSIKFTQLEKAKLIPQTSAPKIQRVAHYLRDRKHFAKHYSPRLVSIGPIHHGAKNLLLGEKYKLMWTARYLERTNQDAQTLYQKIASNIKQLKELFAEDVIADFPDDEKLSWMLLVDGCSLLQILEKGKLDYPEEMNVKVDQLVLVWQDVLLLENQLPYQVLKLLTGPENEAMLLNIMKEFLKCHHLSPVRPNHRAKTQDMDKDITKQEDRAFTEEGCTSVCTKNESTLQGEHRVEIPQEPPIHLLDQLRRTVIHDPQKNHQDHRKKDTTSKKKKCKQNKKNEDSDIITYRNIKELRAAGISLKKSNSRRIKDTSFSCGWLYAELKLPEITVDDTTAPSFLNLIAYEMCPDFTNNYEICSFVAFIDSLIDNPDDVKELRKAGILLNMLGSDEEVANLFNTISADLVPNMEGYSHVRPQIERHYRNKCKTWIALGSHTYFSNPWAIIAFHAAVLAIVLTFIQTWYAIHPAHAG</sequence>
<dbReference type="Gramene" id="XM_028376126.1">
    <property type="protein sequence ID" value="XP_028231927.1"/>
    <property type="gene ID" value="LOC114412299"/>
</dbReference>
<gene>
    <name evidence="4" type="ORF">D0Y65_011584</name>
    <name evidence="3" type="ORF">glysoja_049051</name>
</gene>
<accession>A0A0B2PZM2</accession>
<dbReference type="EMBL" id="QZWG01000005">
    <property type="protein sequence ID" value="RZC11453.1"/>
    <property type="molecule type" value="Genomic_DNA"/>
</dbReference>